<dbReference type="EMBL" id="JAWDKA010000005">
    <property type="protein sequence ID" value="MDV0441819.1"/>
    <property type="molecule type" value="Genomic_DNA"/>
</dbReference>
<dbReference type="Gene3D" id="3.30.450.20">
    <property type="entry name" value="PAS domain"/>
    <property type="match status" value="2"/>
</dbReference>
<evidence type="ECO:0000259" key="7">
    <source>
        <dbReference type="Pfam" id="PF22309"/>
    </source>
</evidence>
<evidence type="ECO:0000313" key="8">
    <source>
        <dbReference type="EMBL" id="MDV0441819.1"/>
    </source>
</evidence>
<sequence>MNVSVSDDMMQMSEEFYQSIDNITDDITASMQAAAKELSPLTPDDPKAQAILRNLFNEYPNSAGIAWVSADNTVISVPIYSMGSVLTSSEFQNITEQSFAGQDVILTDPVMSNVYGMVVCFVVPVYTADGSYNGYLCFAHMPIILLNETPDTPYYKDTLYELWIVNSNGTIIYHPDTSTIGKNYYTSHYYQEHSKISDIRPFIENSEGTLKYLSYSLRSSDVVEKVGIWNTLSFGGQDLRLVLVDYPYKATDVTFPENVNIKEVTDVTQALFIYAKKYGKEATLVAMSDPSGPFSNTETEIFAISTDGVVLSMPTERGLMGGNQINYQDAYGIRQVATMINRVNQGGGYVHYYSKLPYAGNETIFGLAYVIPVDETWFVGSQKSLLNHTVSFDPEVRSKLVRAVQPVQEYVSVYGKEQTLATLNDPSGDLIYPDVRFAAVSYEGELLADIFNSDLIGIDMFSVVDPHGTSTFRDFVLIAKQGGGFEYVESRNAEDGLFTISLMYVEPVDDEWFIAGSIKLDSHPIPS</sequence>
<proteinExistence type="predicted"/>
<evidence type="ECO:0000256" key="2">
    <source>
        <dbReference type="ARBA" id="ARBA00022475"/>
    </source>
</evidence>
<dbReference type="InterPro" id="IPR033480">
    <property type="entry name" value="sCache_2"/>
</dbReference>
<evidence type="ECO:0000259" key="6">
    <source>
        <dbReference type="Pfam" id="PF17200"/>
    </source>
</evidence>
<feature type="domain" description="Single Cache" evidence="6">
    <location>
        <begin position="301"/>
        <end position="381"/>
    </location>
</feature>
<keyword evidence="4" id="KW-1133">Transmembrane helix</keyword>
<keyword evidence="2" id="KW-1003">Cell membrane</keyword>
<dbReference type="InterPro" id="IPR054513">
    <property type="entry name" value="Dret_0059-like_sensor"/>
</dbReference>
<dbReference type="AlphaFoldDB" id="A0AAE4MCP7"/>
<dbReference type="Pfam" id="PF22309">
    <property type="entry name" value="HK-GC-Chemotax_sensor"/>
    <property type="match status" value="1"/>
</dbReference>
<evidence type="ECO:0000313" key="9">
    <source>
        <dbReference type="Proteomes" id="UP001273136"/>
    </source>
</evidence>
<name>A0AAE4MCP7_9EURY</name>
<comment type="subcellular location">
    <subcellularLocation>
        <location evidence="1">Cell membrane</location>
        <topology evidence="1">Multi-pass membrane protein</topology>
    </subcellularLocation>
</comment>
<evidence type="ECO:0000256" key="5">
    <source>
        <dbReference type="ARBA" id="ARBA00023136"/>
    </source>
</evidence>
<dbReference type="CDD" id="cd18773">
    <property type="entry name" value="PDC1_HK_sensor"/>
    <property type="match status" value="1"/>
</dbReference>
<dbReference type="Proteomes" id="UP001273136">
    <property type="component" value="Unassembled WGS sequence"/>
</dbReference>
<evidence type="ECO:0000256" key="1">
    <source>
        <dbReference type="ARBA" id="ARBA00004651"/>
    </source>
</evidence>
<evidence type="ECO:0008006" key="10">
    <source>
        <dbReference type="Google" id="ProtNLM"/>
    </source>
</evidence>
<keyword evidence="3" id="KW-0812">Transmembrane</keyword>
<protein>
    <recommendedName>
        <fullName evidence="10">Cache domain-containing protein</fullName>
    </recommendedName>
</protein>
<keyword evidence="9" id="KW-1185">Reference proteome</keyword>
<reference evidence="8" key="1">
    <citation type="submission" date="2023-06" db="EMBL/GenBank/DDBJ databases">
        <title>Genome sequence of Methancorpusculaceae sp. Ag1.</title>
        <authorList>
            <person name="Protasov E."/>
            <person name="Platt K."/>
            <person name="Poehlein A."/>
            <person name="Daniel R."/>
            <person name="Brune A."/>
        </authorList>
    </citation>
    <scope>NUCLEOTIDE SEQUENCE</scope>
    <source>
        <strain evidence="8">Ag1</strain>
    </source>
</reference>
<accession>A0AAE4MCP7</accession>
<gene>
    <name evidence="8" type="ORF">McpAg1_10300</name>
</gene>
<keyword evidence="5" id="KW-0472">Membrane</keyword>
<comment type="caution">
    <text evidence="8">The sequence shown here is derived from an EMBL/GenBank/DDBJ whole genome shotgun (WGS) entry which is preliminary data.</text>
</comment>
<feature type="domain" description="Dret-0059-like sensor" evidence="7">
    <location>
        <begin position="25"/>
        <end position="137"/>
    </location>
</feature>
<dbReference type="Pfam" id="PF17200">
    <property type="entry name" value="sCache_2"/>
    <property type="match status" value="1"/>
</dbReference>
<evidence type="ECO:0000256" key="4">
    <source>
        <dbReference type="ARBA" id="ARBA00022989"/>
    </source>
</evidence>
<evidence type="ECO:0000256" key="3">
    <source>
        <dbReference type="ARBA" id="ARBA00022692"/>
    </source>
</evidence>
<organism evidence="8 9">
    <name type="scientific">Methanorbis furvi</name>
    <dbReference type="NCBI Taxonomy" id="3028299"/>
    <lineage>
        <taxon>Archaea</taxon>
        <taxon>Methanobacteriati</taxon>
        <taxon>Methanobacteriota</taxon>
        <taxon>Stenosarchaea group</taxon>
        <taxon>Methanomicrobia</taxon>
        <taxon>Methanomicrobiales</taxon>
        <taxon>Methanocorpusculaceae</taxon>
        <taxon>Methanorbis</taxon>
    </lineage>
</organism>